<name>A0A0C1GUI3_9NEIS</name>
<evidence type="ECO:0000313" key="2">
    <source>
        <dbReference type="Proteomes" id="UP000031390"/>
    </source>
</evidence>
<proteinExistence type="predicted"/>
<dbReference type="Proteomes" id="UP000031390">
    <property type="component" value="Unassembled WGS sequence"/>
</dbReference>
<sequence>MACILVGKAKAIRCFALELAINPFKRRLKIFQTTSWFLACK</sequence>
<organism evidence="1 2">
    <name type="scientific">Morococcus cerebrosus</name>
    <dbReference type="NCBI Taxonomy" id="1056807"/>
    <lineage>
        <taxon>Bacteria</taxon>
        <taxon>Pseudomonadati</taxon>
        <taxon>Pseudomonadota</taxon>
        <taxon>Betaproteobacteria</taxon>
        <taxon>Neisseriales</taxon>
        <taxon>Neisseriaceae</taxon>
        <taxon>Morococcus</taxon>
    </lineage>
</organism>
<dbReference type="EMBL" id="JUFZ01000032">
    <property type="protein sequence ID" value="KIC09955.1"/>
    <property type="molecule type" value="Genomic_DNA"/>
</dbReference>
<accession>A0A0C1GUI3</accession>
<dbReference type="AlphaFoldDB" id="A0A0C1GUI3"/>
<protein>
    <submittedName>
        <fullName evidence="1">Uncharacterized protein</fullName>
    </submittedName>
</protein>
<gene>
    <name evidence="1" type="ORF">MCC93_08140</name>
</gene>
<reference evidence="1 2" key="1">
    <citation type="submission" date="2014-12" db="EMBL/GenBank/DDBJ databases">
        <title>Genome sequence of Morococcus cerebrosus.</title>
        <authorList>
            <person name="Shin S.-K."/>
            <person name="Yi H."/>
        </authorList>
    </citation>
    <scope>NUCLEOTIDE SEQUENCE [LARGE SCALE GENOMIC DNA]</scope>
    <source>
        <strain evidence="1 2">CIP 81.93</strain>
    </source>
</reference>
<evidence type="ECO:0000313" key="1">
    <source>
        <dbReference type="EMBL" id="KIC09955.1"/>
    </source>
</evidence>
<comment type="caution">
    <text evidence="1">The sequence shown here is derived from an EMBL/GenBank/DDBJ whole genome shotgun (WGS) entry which is preliminary data.</text>
</comment>